<dbReference type="Proteomes" id="UP000324222">
    <property type="component" value="Unassembled WGS sequence"/>
</dbReference>
<gene>
    <name evidence="2" type="ORF">E2C01_029427</name>
</gene>
<evidence type="ECO:0000313" key="3">
    <source>
        <dbReference type="Proteomes" id="UP000324222"/>
    </source>
</evidence>
<organism evidence="2 3">
    <name type="scientific">Portunus trituberculatus</name>
    <name type="common">Swimming crab</name>
    <name type="synonym">Neptunus trituberculatus</name>
    <dbReference type="NCBI Taxonomy" id="210409"/>
    <lineage>
        <taxon>Eukaryota</taxon>
        <taxon>Metazoa</taxon>
        <taxon>Ecdysozoa</taxon>
        <taxon>Arthropoda</taxon>
        <taxon>Crustacea</taxon>
        <taxon>Multicrustacea</taxon>
        <taxon>Malacostraca</taxon>
        <taxon>Eumalacostraca</taxon>
        <taxon>Eucarida</taxon>
        <taxon>Decapoda</taxon>
        <taxon>Pleocyemata</taxon>
        <taxon>Brachyura</taxon>
        <taxon>Eubrachyura</taxon>
        <taxon>Portunoidea</taxon>
        <taxon>Portunidae</taxon>
        <taxon>Portuninae</taxon>
        <taxon>Portunus</taxon>
    </lineage>
</organism>
<evidence type="ECO:0000313" key="2">
    <source>
        <dbReference type="EMBL" id="MPC35987.1"/>
    </source>
</evidence>
<accession>A0A5B7ERV0</accession>
<name>A0A5B7ERV0_PORTR</name>
<evidence type="ECO:0000256" key="1">
    <source>
        <dbReference type="SAM" id="MobiDB-lite"/>
    </source>
</evidence>
<dbReference type="EMBL" id="VSRR010003399">
    <property type="protein sequence ID" value="MPC35987.1"/>
    <property type="molecule type" value="Genomic_DNA"/>
</dbReference>
<keyword evidence="3" id="KW-1185">Reference proteome</keyword>
<proteinExistence type="predicted"/>
<feature type="region of interest" description="Disordered" evidence="1">
    <location>
        <begin position="1"/>
        <end position="24"/>
    </location>
</feature>
<dbReference type="AlphaFoldDB" id="A0A5B7ERV0"/>
<reference evidence="2 3" key="1">
    <citation type="submission" date="2019-05" db="EMBL/GenBank/DDBJ databases">
        <title>Another draft genome of Portunus trituberculatus and its Hox gene families provides insights of decapod evolution.</title>
        <authorList>
            <person name="Jeong J.-H."/>
            <person name="Song I."/>
            <person name="Kim S."/>
            <person name="Choi T."/>
            <person name="Kim D."/>
            <person name="Ryu S."/>
            <person name="Kim W."/>
        </authorList>
    </citation>
    <scope>NUCLEOTIDE SEQUENCE [LARGE SCALE GENOMIC DNA]</scope>
    <source>
        <tissue evidence="2">Muscle</tissue>
    </source>
</reference>
<protein>
    <submittedName>
        <fullName evidence="2">Uncharacterized protein</fullName>
    </submittedName>
</protein>
<comment type="caution">
    <text evidence="2">The sequence shown here is derived from an EMBL/GenBank/DDBJ whole genome shotgun (WGS) entry which is preliminary data.</text>
</comment>
<sequence>MEENKSTGGTTGHVNMGMQPGTMRDPTKIPMWLRHLADWSSTEDFLGFTDERTDMRKIMLVEKEIKCMKEVFAGLLEKQDQLFKENQELKANMW</sequence>